<dbReference type="SMART" id="SM00324">
    <property type="entry name" value="RhoGAP"/>
    <property type="match status" value="1"/>
</dbReference>
<dbReference type="Pfam" id="PF00620">
    <property type="entry name" value="RhoGAP"/>
    <property type="match status" value="1"/>
</dbReference>
<dbReference type="InterPro" id="IPR000651">
    <property type="entry name" value="Ras-like_Gua-exchang_fac_N"/>
</dbReference>
<feature type="compositionally biased region" description="Low complexity" evidence="2">
    <location>
        <begin position="228"/>
        <end position="254"/>
    </location>
</feature>
<evidence type="ECO:0000313" key="5">
    <source>
        <dbReference type="Proteomes" id="UP000307173"/>
    </source>
</evidence>
<dbReference type="GO" id="GO:0005096">
    <property type="term" value="F:GTPase activator activity"/>
    <property type="evidence" value="ECO:0007669"/>
    <property type="project" value="UniProtKB-KW"/>
</dbReference>
<dbReference type="GO" id="GO:0005085">
    <property type="term" value="F:guanyl-nucleotide exchange factor activity"/>
    <property type="evidence" value="ECO:0007669"/>
    <property type="project" value="InterPro"/>
</dbReference>
<dbReference type="Gene3D" id="1.10.555.10">
    <property type="entry name" value="Rho GTPase activation protein"/>
    <property type="match status" value="1"/>
</dbReference>
<dbReference type="SUPFAM" id="SSF48350">
    <property type="entry name" value="GTPase activation domain, GAP"/>
    <property type="match status" value="1"/>
</dbReference>
<reference evidence="4 5" key="1">
    <citation type="journal article" date="2019" name="Front. Genet.">
        <title>Whole-Genome Sequencing of the Opportunistic Yeast Pathogen Candida inconspicua Uncovers Its Hybrid Origin.</title>
        <authorList>
            <person name="Mixao V."/>
            <person name="Hansen A.P."/>
            <person name="Saus E."/>
            <person name="Boekhout T."/>
            <person name="Lass-Florl C."/>
            <person name="Gabaldon T."/>
        </authorList>
    </citation>
    <scope>NUCLEOTIDE SEQUENCE [LARGE SCALE GENOMIC DNA]</scope>
    <source>
        <strain evidence="4 5">CBS 180</strain>
    </source>
</reference>
<dbReference type="STRING" id="52247.A0A4T0WXE6"/>
<dbReference type="EMBL" id="SELW01000657">
    <property type="protein sequence ID" value="TID14990.1"/>
    <property type="molecule type" value="Genomic_DNA"/>
</dbReference>
<dbReference type="InterPro" id="IPR008936">
    <property type="entry name" value="Rho_GTPase_activation_prot"/>
</dbReference>
<feature type="region of interest" description="Disordered" evidence="2">
    <location>
        <begin position="182"/>
        <end position="201"/>
    </location>
</feature>
<feature type="compositionally biased region" description="Polar residues" evidence="2">
    <location>
        <begin position="1684"/>
        <end position="1694"/>
    </location>
</feature>
<gene>
    <name evidence="4" type="ORF">CANINC_004661</name>
</gene>
<evidence type="ECO:0000256" key="2">
    <source>
        <dbReference type="SAM" id="MobiDB-lite"/>
    </source>
</evidence>
<dbReference type="GO" id="GO:0005933">
    <property type="term" value="C:cellular bud"/>
    <property type="evidence" value="ECO:0007669"/>
    <property type="project" value="UniProtKB-ARBA"/>
</dbReference>
<sequence>MKKFLKKAMKDDKHRDSGSNQRKRDASLNPQVSSPITNNKLQSSTPATQTSPISTTSSSSSNNQPRHMSSIEDMRSSTKSRNSVDQHLLGSTDYQSIHNLNFSSSSVNEIKQNRSVMVFENSSFTGSDIDNSMNRDTTIIEEDDTDNVDNTQTYIEINKNNLSTDHVLDETTDKLADLSIPSDAQNSSIQHRRGSQSSALTNATNVSFSSYQSEIKRAFPSKNRIPLKNRNSFSLKNSSSSSNLSSSVTPLTPSSSIQTLIKPEWDSSTLKTGWVNRITDQQEPKLFKLELKGSTLNIYKTPAELNFAKSLKVISTTNSDNASTVNSIMQNDFLKSTSDLNGIPYSPIDDSFVHTAESIMEEQIQDVQYQDKHTITHSESAVFSDIIEKFESSKTNSALHANITTTKEKNHYVIEEREEFHKLEMPSHELSYQSPSCPHPDLKIDLMSGSILDGSLEAICHTILFFPSESIAIKLVNALPMISDLNDALIKFTQYFDLFTNVTILKEKSLKLSDLENAVLYSRIQLLIETAITNFKGAFLADNIYNSLVKLLNLVKKRNPDKIADDIFNNFTSVLDSIRISLIKLTSFEIQTIDPIEPVKKSQSDLLTAEEFLSFDIDAFVHEIHAIDSHFMYHWNPKDDRSVVFTSQKLIEASFKYWRFNPLYFFPQFNTHYLGRLLAFHLFEDKTIFSPKMRAQLLTKWIQVGEKLQQQGDTCAWLGLAIVVCSQPILRLNEIWSHVGNAEISIVRKSWAPCVFEIRKQEMFSSDLKDVNTELENKARIIASDKIGEIYAKEDSVPFFGEIFTNEQLVKHSENVGHHTDVKSINSYLDYINWNLDEWELFYTKIKNSPAVIPHYAAVNSNPELISGSKDEAISNVIKNAILFNSSNGPFNLAHIMKMSIACEPPYVGKLAPFHRVSRSPLFLGSYASMLFPEILPYYEIYNKAELIGAIGGGNVLNLKELKHKTRNVFLKRVRDLFNEGNEEFKLVDDSIIFKTVDSIEPDKTTEESVKSRPSSILLENPDTLYKHTSILSVNGFSLDNYIASYQTYLKNAINLSSSATQTGNVSENNANDESTGKEIKIITTAATPDRLVDLLVLTASIFGTHIKIDDVKNYSEKTKTNGPVLLKMDDLGFTNVFFATYRMFFTTKQLIDALHKRFDGSKSAALSIANFINSEKFNIDDESTTEFPQWNVDIKDNDETWMKINWKFVAQIQLGVIESTLVLISEYFAHFMDDLETKSDFDTFLEMIDICIISEWPRIIKWLEQHTSSENVAEILSVFKSLQEAYKQVRNICIRKSYTPQIEPVEVEFSNELKHIPFEMRLPQSTDIDTIVQYVKRLDTTINSVSGRIRTTDWINTFEILQLLISDPLAMFNYQYQSSTTPPGLISISNIYDWIMTLNDGETFGSSDRRLIDALPPTVRTALKLHTRLKQYFLMQIVDPDLNIDERIDVMCTLLKIVKICRLKMRNLKLFDEAEEGKSPFIPSFIESAVETAILSPESRFFSYAWKQSVSIWKPEQLDDKFLNKFENLLPDFNEYEINTVTNTASLTICPGWIIGRLAEIASFVPNMNAENNGLINFDKNRFIYNCVTKIDKLQKKPNDPSISPYLTDFSFLFELGDSLSSLKSVYGFSSEERHREKLPRCTIFDDHIQEQIQLLKLEEQKRNLLIRQRENQIKSHFRPDDTISSISEDNTLNSNVDVTTNENSTTTEPNRLQQNSANLPLRRTTTGSSTISSQSSSNNKFKFGFFKSRLSININNFSQPNQERRCVDIEELPPAESVPNKHKPYYSINLKDVAVFPTYRTPNSFTIDTTVNHAEYTFQAATENQVSDWIYEITYARKHWFYSKILNKQFYHSNTRLTFGAPLAFVCQRDNAPIPIIIEKILSEIELRGLEEIGIYRKSASHSVVQQIKDKVNKVGDFNMENPLVFDVHNLTGLIKGYLRDLPESLIPDEYVDNLVSVRNIAKDDSRFLVYKNILSKLPMYNYNFIERLTRHMKLIEEYKTQNKMTSHNLATIMGGSMVECGKPETLKKTFGLMNFICEDWILNYDLIFQ</sequence>
<feature type="region of interest" description="Disordered" evidence="2">
    <location>
        <begin position="1"/>
        <end position="84"/>
    </location>
</feature>
<dbReference type="Pfam" id="PF00617">
    <property type="entry name" value="RasGEF"/>
    <property type="match status" value="1"/>
</dbReference>
<accession>A0A4T0WXE6</accession>
<dbReference type="InterPro" id="IPR050729">
    <property type="entry name" value="Rho-GAP"/>
</dbReference>
<feature type="region of interest" description="Disordered" evidence="2">
    <location>
        <begin position="222"/>
        <end position="254"/>
    </location>
</feature>
<evidence type="ECO:0000313" key="4">
    <source>
        <dbReference type="EMBL" id="TID14990.1"/>
    </source>
</evidence>
<feature type="compositionally biased region" description="Low complexity" evidence="2">
    <location>
        <begin position="1695"/>
        <end position="1712"/>
    </location>
</feature>
<dbReference type="Pfam" id="PF00618">
    <property type="entry name" value="RasGEF_N"/>
    <property type="match status" value="1"/>
</dbReference>
<dbReference type="SUPFAM" id="SSF50729">
    <property type="entry name" value="PH domain-like"/>
    <property type="match status" value="1"/>
</dbReference>
<feature type="region of interest" description="Disordered" evidence="2">
    <location>
        <begin position="1680"/>
        <end position="1738"/>
    </location>
</feature>
<keyword evidence="1" id="KW-0343">GTPase activation</keyword>
<name>A0A4T0WXE6_9ASCO</name>
<dbReference type="CDD" id="cd00159">
    <property type="entry name" value="RhoGAP"/>
    <property type="match status" value="1"/>
</dbReference>
<evidence type="ECO:0000259" key="3">
    <source>
        <dbReference type="PROSITE" id="PS50238"/>
    </source>
</evidence>
<dbReference type="InterPro" id="IPR000198">
    <property type="entry name" value="RhoGAP_dom"/>
</dbReference>
<keyword evidence="5" id="KW-1185">Reference proteome</keyword>
<dbReference type="InterPro" id="IPR001895">
    <property type="entry name" value="RASGEF_cat_dom"/>
</dbReference>
<dbReference type="InterPro" id="IPR036964">
    <property type="entry name" value="RASGEF_cat_dom_sf"/>
</dbReference>
<dbReference type="PANTHER" id="PTHR23176:SF129">
    <property type="entry name" value="RHO GTPASE ACTIVATING PROTEIN AT 16F, ISOFORM E-RELATED"/>
    <property type="match status" value="1"/>
</dbReference>
<dbReference type="Gene3D" id="1.20.870.10">
    <property type="entry name" value="Son of sevenless (SoS) protein Chain: S domain 1"/>
    <property type="match status" value="1"/>
</dbReference>
<comment type="caution">
    <text evidence="4">The sequence shown here is derived from an EMBL/GenBank/DDBJ whole genome shotgun (WGS) entry which is preliminary data.</text>
</comment>
<dbReference type="Proteomes" id="UP000307173">
    <property type="component" value="Unassembled WGS sequence"/>
</dbReference>
<feature type="compositionally biased region" description="Basic and acidic residues" evidence="2">
    <location>
        <begin position="8"/>
        <end position="26"/>
    </location>
</feature>
<organism evidence="4 5">
    <name type="scientific">Pichia inconspicua</name>
    <dbReference type="NCBI Taxonomy" id="52247"/>
    <lineage>
        <taxon>Eukaryota</taxon>
        <taxon>Fungi</taxon>
        <taxon>Dikarya</taxon>
        <taxon>Ascomycota</taxon>
        <taxon>Saccharomycotina</taxon>
        <taxon>Pichiomycetes</taxon>
        <taxon>Pichiales</taxon>
        <taxon>Pichiaceae</taxon>
        <taxon>Pichia</taxon>
    </lineage>
</organism>
<evidence type="ECO:0000256" key="1">
    <source>
        <dbReference type="ARBA" id="ARBA00022468"/>
    </source>
</evidence>
<feature type="domain" description="Rho-GAP" evidence="3">
    <location>
        <begin position="1863"/>
        <end position="2051"/>
    </location>
</feature>
<proteinExistence type="predicted"/>
<dbReference type="SUPFAM" id="SSF48366">
    <property type="entry name" value="Ras GEF"/>
    <property type="match status" value="2"/>
</dbReference>
<dbReference type="Gene3D" id="1.10.840.10">
    <property type="entry name" value="Ras guanine-nucleotide exchange factors catalytic domain"/>
    <property type="match status" value="2"/>
</dbReference>
<protein>
    <recommendedName>
        <fullName evidence="3">Rho-GAP domain-containing protein</fullName>
    </recommendedName>
</protein>
<dbReference type="GO" id="GO:0005938">
    <property type="term" value="C:cell cortex"/>
    <property type="evidence" value="ECO:0007669"/>
    <property type="project" value="UniProtKB-ARBA"/>
</dbReference>
<dbReference type="PANTHER" id="PTHR23176">
    <property type="entry name" value="RHO/RAC/CDC GTPASE-ACTIVATING PROTEIN"/>
    <property type="match status" value="1"/>
</dbReference>
<feature type="compositionally biased region" description="Low complexity" evidence="2">
    <location>
        <begin position="42"/>
        <end position="61"/>
    </location>
</feature>
<dbReference type="PROSITE" id="PS50238">
    <property type="entry name" value="RHOGAP"/>
    <property type="match status" value="1"/>
</dbReference>
<feature type="compositionally biased region" description="Low complexity" evidence="2">
    <location>
        <begin position="1726"/>
        <end position="1738"/>
    </location>
</feature>
<dbReference type="GO" id="GO:0007264">
    <property type="term" value="P:small GTPase-mediated signal transduction"/>
    <property type="evidence" value="ECO:0007669"/>
    <property type="project" value="InterPro"/>
</dbReference>
<feature type="compositionally biased region" description="Polar residues" evidence="2">
    <location>
        <begin position="28"/>
        <end position="41"/>
    </location>
</feature>
<dbReference type="InterPro" id="IPR023578">
    <property type="entry name" value="Ras_GEF_dom_sf"/>
</dbReference>
<dbReference type="OrthoDB" id="79452at2759"/>